<dbReference type="AlphaFoldDB" id="A0A0D1XD48"/>
<dbReference type="Gene3D" id="1.20.5.170">
    <property type="match status" value="1"/>
</dbReference>
<dbReference type="GO" id="GO:0005525">
    <property type="term" value="F:GTP binding"/>
    <property type="evidence" value="ECO:0007669"/>
    <property type="project" value="UniProtKB-KW"/>
</dbReference>
<dbReference type="OrthoDB" id="9778292at2"/>
<dbReference type="EMBL" id="LGUG01000004">
    <property type="protein sequence ID" value="KON94473.1"/>
    <property type="molecule type" value="Genomic_DNA"/>
</dbReference>
<dbReference type="GO" id="GO:0003924">
    <property type="term" value="F:GTPase activity"/>
    <property type="evidence" value="ECO:0007669"/>
    <property type="project" value="InterPro"/>
</dbReference>
<evidence type="ECO:0000256" key="3">
    <source>
        <dbReference type="ARBA" id="ARBA00022801"/>
    </source>
</evidence>
<dbReference type="PATRIC" id="fig|47500.8.peg.2773"/>
<dbReference type="EMBL" id="FNED01000004">
    <property type="protein sequence ID" value="SDI43614.1"/>
    <property type="molecule type" value="Genomic_DNA"/>
</dbReference>
<dbReference type="Gene3D" id="3.40.50.300">
    <property type="entry name" value="P-loop containing nucleotide triphosphate hydrolases"/>
    <property type="match status" value="1"/>
</dbReference>
<accession>A0A0D1XD48</accession>
<dbReference type="InterPro" id="IPR005129">
    <property type="entry name" value="GTPase_ArgK"/>
</dbReference>
<dbReference type="GeneID" id="42304021"/>
<dbReference type="CDD" id="cd03114">
    <property type="entry name" value="MMAA-like"/>
    <property type="match status" value="1"/>
</dbReference>
<evidence type="ECO:0000256" key="4">
    <source>
        <dbReference type="ARBA" id="ARBA00023134"/>
    </source>
</evidence>
<dbReference type="STRING" id="47500.AF333_02185"/>
<dbReference type="Proteomes" id="UP000037269">
    <property type="component" value="Unassembled WGS sequence"/>
</dbReference>
<evidence type="ECO:0000256" key="1">
    <source>
        <dbReference type="ARBA" id="ARBA00009625"/>
    </source>
</evidence>
<keyword evidence="8" id="KW-1185">Reference proteome</keyword>
<keyword evidence="2" id="KW-0547">Nucleotide-binding</keyword>
<comment type="similarity">
    <text evidence="1">Belongs to the SIMIBI class G3E GTPase family. ArgK/MeaB subfamily.</text>
</comment>
<keyword evidence="7" id="KW-0418">Kinase</keyword>
<protein>
    <submittedName>
        <fullName evidence="6">GTPase</fullName>
    </submittedName>
    <submittedName>
        <fullName evidence="7">LAO/AO transport system kinase</fullName>
    </submittedName>
</protein>
<dbReference type="InterPro" id="IPR027417">
    <property type="entry name" value="P-loop_NTPase"/>
</dbReference>
<reference evidence="7 9" key="2">
    <citation type="submission" date="2016-10" db="EMBL/GenBank/DDBJ databases">
        <authorList>
            <person name="de Groot N.N."/>
        </authorList>
    </citation>
    <scope>NUCLEOTIDE SEQUENCE [LARGE SCALE GENOMIC DNA]</scope>
    <source>
        <strain evidence="7 9">DSM 2895</strain>
    </source>
</reference>
<evidence type="ECO:0000256" key="5">
    <source>
        <dbReference type="ARBA" id="ARBA00023186"/>
    </source>
</evidence>
<sequence>MHTLVERILNGDRRAVARAISYIEDNHPEKTEILQDLFPHTGGAFLLGITGSPGAGKSSFVDKLIGYLRKQGLTIGIVAVDPTSPFTGGAILGDRIRMQDHFLDEGVFIRSMGTRGSLGGLARATKEAVRVLDAYGKDIVIIETVGVGQSELDIMNIADSTAVVLNPGGGDTVQAFKAGIMEIADLFILNKADLAGTDKLFREVEQMLDLVKHDSPWRPPVVKTITTQSKGIDDAWKAFMDHKAYLQESKEWERRRASHLREEVSEIVEHAVHQLIVKRLRSEEYKDMMDGVSRRDIDPYEVAHQLLQQLVKEK</sequence>
<gene>
    <name evidence="6" type="ORF">AF333_02185</name>
    <name evidence="7" type="ORF">SAMN04487909_1046</name>
</gene>
<dbReference type="Pfam" id="PF03308">
    <property type="entry name" value="MeaB"/>
    <property type="match status" value="1"/>
</dbReference>
<reference evidence="6 8" key="1">
    <citation type="submission" date="2015-07" db="EMBL/GenBank/DDBJ databases">
        <title>Fjat-14205 dsm 2895.</title>
        <authorList>
            <person name="Liu B."/>
            <person name="Wang J."/>
            <person name="Zhu Y."/>
            <person name="Liu G."/>
            <person name="Chen Q."/>
            <person name="Chen Z."/>
            <person name="Lan J."/>
            <person name="Che J."/>
            <person name="Ge C."/>
            <person name="Shi H."/>
            <person name="Pan Z."/>
            <person name="Liu X."/>
        </authorList>
    </citation>
    <scope>NUCLEOTIDE SEQUENCE [LARGE SCALE GENOMIC DNA]</scope>
    <source>
        <strain evidence="6 8">DSM 2895</strain>
    </source>
</reference>
<keyword evidence="5" id="KW-0143">Chaperone</keyword>
<dbReference type="GO" id="GO:0016301">
    <property type="term" value="F:kinase activity"/>
    <property type="evidence" value="ECO:0007669"/>
    <property type="project" value="UniProtKB-KW"/>
</dbReference>
<dbReference type="RefSeq" id="WP_043067523.1">
    <property type="nucleotide sequence ID" value="NZ_BJOA01000164.1"/>
</dbReference>
<evidence type="ECO:0000313" key="6">
    <source>
        <dbReference type="EMBL" id="KON94473.1"/>
    </source>
</evidence>
<dbReference type="PANTHER" id="PTHR43087">
    <property type="entry name" value="LYSINE/ARGININE/ORNITHINE TRANSPORT SYSTEM KINASE"/>
    <property type="match status" value="1"/>
</dbReference>
<evidence type="ECO:0000313" key="7">
    <source>
        <dbReference type="EMBL" id="SDI43614.1"/>
    </source>
</evidence>
<organism evidence="6 8">
    <name type="scientific">Aneurinibacillus migulanus</name>
    <name type="common">Bacillus migulanus</name>
    <dbReference type="NCBI Taxonomy" id="47500"/>
    <lineage>
        <taxon>Bacteria</taxon>
        <taxon>Bacillati</taxon>
        <taxon>Bacillota</taxon>
        <taxon>Bacilli</taxon>
        <taxon>Bacillales</taxon>
        <taxon>Paenibacillaceae</taxon>
        <taxon>Aneurinibacillus group</taxon>
        <taxon>Aneurinibacillus</taxon>
    </lineage>
</organism>
<dbReference type="PANTHER" id="PTHR43087:SF1">
    <property type="entry name" value="LAO_AO TRANSPORT SYSTEM ATPASE"/>
    <property type="match status" value="1"/>
</dbReference>
<dbReference type="NCBIfam" id="TIGR00750">
    <property type="entry name" value="lao"/>
    <property type="match status" value="1"/>
</dbReference>
<keyword evidence="4" id="KW-0342">GTP-binding</keyword>
<dbReference type="Proteomes" id="UP000182836">
    <property type="component" value="Unassembled WGS sequence"/>
</dbReference>
<proteinExistence type="inferred from homology"/>
<name>A0A0D1XD48_ANEMI</name>
<keyword evidence="3" id="KW-0378">Hydrolase</keyword>
<evidence type="ECO:0000313" key="9">
    <source>
        <dbReference type="Proteomes" id="UP000182836"/>
    </source>
</evidence>
<evidence type="ECO:0000256" key="2">
    <source>
        <dbReference type="ARBA" id="ARBA00022741"/>
    </source>
</evidence>
<dbReference type="SUPFAM" id="SSF52540">
    <property type="entry name" value="P-loop containing nucleoside triphosphate hydrolases"/>
    <property type="match status" value="1"/>
</dbReference>
<dbReference type="InterPro" id="IPR052040">
    <property type="entry name" value="GTPase/Isobutyryl-CoA_mutase"/>
</dbReference>
<keyword evidence="7" id="KW-0808">Transferase</keyword>
<evidence type="ECO:0000313" key="8">
    <source>
        <dbReference type="Proteomes" id="UP000037269"/>
    </source>
</evidence>